<accession>A0A367ZSI2</accession>
<evidence type="ECO:0000313" key="3">
    <source>
        <dbReference type="Proteomes" id="UP000252355"/>
    </source>
</evidence>
<organism evidence="2 3">
    <name type="scientific">Candidatus Ozemobacter sibiricus</name>
    <dbReference type="NCBI Taxonomy" id="2268124"/>
    <lineage>
        <taxon>Bacteria</taxon>
        <taxon>Candidatus Ozemobacteria</taxon>
        <taxon>Candidatus Ozemobacterales</taxon>
        <taxon>Candidatus Ozemobacteraceae</taxon>
        <taxon>Candidatus Ozemobacter</taxon>
    </lineage>
</organism>
<dbReference type="InterPro" id="IPR036249">
    <property type="entry name" value="Thioredoxin-like_sf"/>
</dbReference>
<reference evidence="2 3" key="1">
    <citation type="submission" date="2018-05" db="EMBL/GenBank/DDBJ databases">
        <title>A metagenomic window into the 2 km-deep terrestrial subsurface aquifer revealed taxonomically and functionally diverse microbial community comprising novel uncultured bacterial lineages.</title>
        <authorList>
            <person name="Kadnikov V.V."/>
            <person name="Mardanov A.V."/>
            <person name="Beletsky A.V."/>
            <person name="Banks D."/>
            <person name="Pimenov N.V."/>
            <person name="Frank Y.A."/>
            <person name="Karnachuk O.V."/>
            <person name="Ravin N.V."/>
        </authorList>
    </citation>
    <scope>NUCLEOTIDE SEQUENCE [LARGE SCALE GENOMIC DNA]</scope>
    <source>
        <strain evidence="2">BY5</strain>
    </source>
</reference>
<proteinExistence type="predicted"/>
<dbReference type="AlphaFoldDB" id="A0A367ZSI2"/>
<dbReference type="CDD" id="cd02976">
    <property type="entry name" value="NrdH"/>
    <property type="match status" value="1"/>
</dbReference>
<evidence type="ECO:0000259" key="1">
    <source>
        <dbReference type="Pfam" id="PF00462"/>
    </source>
</evidence>
<dbReference type="Proteomes" id="UP000252355">
    <property type="component" value="Unassembled WGS sequence"/>
</dbReference>
<dbReference type="InterPro" id="IPR002109">
    <property type="entry name" value="Glutaredoxin"/>
</dbReference>
<dbReference type="Pfam" id="PF00462">
    <property type="entry name" value="Glutaredoxin"/>
    <property type="match status" value="1"/>
</dbReference>
<dbReference type="Gene3D" id="3.40.30.10">
    <property type="entry name" value="Glutaredoxin"/>
    <property type="match status" value="1"/>
</dbReference>
<name>A0A367ZSI2_9BACT</name>
<protein>
    <recommendedName>
        <fullName evidence="1">Glutaredoxin domain-containing protein</fullName>
    </recommendedName>
</protein>
<feature type="domain" description="Glutaredoxin" evidence="1">
    <location>
        <begin position="9"/>
        <end position="66"/>
    </location>
</feature>
<comment type="caution">
    <text evidence="2">The sequence shown here is derived from an EMBL/GenBank/DDBJ whole genome shotgun (WGS) entry which is preliminary data.</text>
</comment>
<dbReference type="EMBL" id="QOQW01000007">
    <property type="protein sequence ID" value="RCK80301.1"/>
    <property type="molecule type" value="Genomic_DNA"/>
</dbReference>
<gene>
    <name evidence="2" type="ORF">OZSIB_3483</name>
</gene>
<dbReference type="SUPFAM" id="SSF52833">
    <property type="entry name" value="Thioredoxin-like"/>
    <property type="match status" value="1"/>
</dbReference>
<sequence>MPALAPLNVFTVTWCPHCRWLLAWLDQEGIPYVNHDVDASEADWQVALRLTGGIDIVPVIERNGQAVYGAFTEDLKTKVRQLVAQQPASA</sequence>
<evidence type="ECO:0000313" key="2">
    <source>
        <dbReference type="EMBL" id="RCK80301.1"/>
    </source>
</evidence>
<dbReference type="PROSITE" id="PS51354">
    <property type="entry name" value="GLUTAREDOXIN_2"/>
    <property type="match status" value="1"/>
</dbReference>